<protein>
    <submittedName>
        <fullName evidence="4">Uncharacterized protein LOC111101160</fullName>
    </submittedName>
</protein>
<evidence type="ECO:0000313" key="3">
    <source>
        <dbReference type="Proteomes" id="UP000694844"/>
    </source>
</evidence>
<dbReference type="InterPro" id="IPR041539">
    <property type="entry name" value="CxC5"/>
</dbReference>
<dbReference type="RefSeq" id="XP_022289216.1">
    <property type="nucleotide sequence ID" value="XM_022433508.1"/>
</dbReference>
<dbReference type="AlphaFoldDB" id="A0A8B8ACK9"/>
<reference evidence="4" key="1">
    <citation type="submission" date="2025-08" db="UniProtKB">
        <authorList>
            <consortium name="RefSeq"/>
        </authorList>
    </citation>
    <scope>IDENTIFICATION</scope>
    <source>
        <tissue evidence="4">Whole sample</tissue>
    </source>
</reference>
<sequence>METPRKRRTLKDQVSRTPAKSRKRILKELATPSKKIADLISRKEEGEDVVKGIHSMKNEIEGKLHLLPLDREEETVNVLSLMLTQVQMAVLCAAIIHVPENFPDRNEIILNICLSFPPFLTLKSETVVQLIGVVTSCRSLLDFYRDHPQDITSTLWQASWNQKEPYLAFVNPPVSECMDCGETLHPYARVAVTLYTLSGPIPGQRGVLRCKSCKVYYHLDGFTVPNSGKSFYPPPITSEWKTASNRVFWSKDLHEFLCESSNHGFVSHQAFAEIYNSVYDENHPRTEKFHVWRNYISTEKASGKKSVFSFDENADDLIFDGITEMNAESKGAQAPDEDGAVQVNMTRKNATSVYFTGELENEVRERELPEVFISKTRTREDVMREIDCIRKTELYEHKEEDCSPLCKSKGCSNLRVIDSCWKVCMCHCMFAVPMEVDGYPLLNFPNVCTLEPKAGSVFCQEHHKLLEKHNIPTKKEDFLQFLGCTVHPKSAHDIKKVDEKLLEFASQLYQSDSTGKTLGLSALNYQGTNDIVSNMKVESWDDSEKKDGECNKDTGEKARLRQRSRGHFLCVTGGGHITYFDPIFKSESPSQIFMQVVRLMYLELKDVPEDDLEEAMENYILCYDNMCQLDSLKAAKEELPLPPPYHMMWRNITKIIDRLHLANHKNPQCKELYSADNALPPGYNTMVAEQTFSWFSRFKKIANSMSQTHHLFFIHRNIKRRNAYTAKCRRRGKEPVLPGINSKLLSKSM</sequence>
<dbReference type="Proteomes" id="UP000694844">
    <property type="component" value="Chromosome 6"/>
</dbReference>
<dbReference type="GeneID" id="111101160"/>
<dbReference type="OrthoDB" id="10011386at2759"/>
<dbReference type="KEGG" id="cvn:111101160"/>
<name>A0A8B8ACK9_CRAVI</name>
<feature type="region of interest" description="Disordered" evidence="1">
    <location>
        <begin position="1"/>
        <end position="23"/>
    </location>
</feature>
<evidence type="ECO:0000259" key="2">
    <source>
        <dbReference type="Pfam" id="PF18718"/>
    </source>
</evidence>
<gene>
    <name evidence="4" type="primary">LOC111101160</name>
</gene>
<evidence type="ECO:0000256" key="1">
    <source>
        <dbReference type="SAM" id="MobiDB-lite"/>
    </source>
</evidence>
<evidence type="ECO:0000313" key="4">
    <source>
        <dbReference type="RefSeq" id="XP_022289216.1"/>
    </source>
</evidence>
<proteinExistence type="predicted"/>
<organism evidence="3 4">
    <name type="scientific">Crassostrea virginica</name>
    <name type="common">Eastern oyster</name>
    <dbReference type="NCBI Taxonomy" id="6565"/>
    <lineage>
        <taxon>Eukaryota</taxon>
        <taxon>Metazoa</taxon>
        <taxon>Spiralia</taxon>
        <taxon>Lophotrochozoa</taxon>
        <taxon>Mollusca</taxon>
        <taxon>Bivalvia</taxon>
        <taxon>Autobranchia</taxon>
        <taxon>Pteriomorphia</taxon>
        <taxon>Ostreida</taxon>
        <taxon>Ostreoidea</taxon>
        <taxon>Ostreidae</taxon>
        <taxon>Crassostrea</taxon>
    </lineage>
</organism>
<dbReference type="Pfam" id="PF18718">
    <property type="entry name" value="CxC5"/>
    <property type="match status" value="1"/>
</dbReference>
<accession>A0A8B8ACK9</accession>
<feature type="domain" description="CxC5 like cysteine cluster associated with KDZ" evidence="2">
    <location>
        <begin position="170"/>
        <end position="278"/>
    </location>
</feature>
<keyword evidence="3" id="KW-1185">Reference proteome</keyword>